<sequence>MIQLHTSHSTPMAPHGVWIQEIVSISIHFHPPNIIEIVSSSNVFSITNTRRWLPDNPGKAYNFITCSQQRYTSYSSAPKAHYNDGPLNSSHLLMTQHTDTC</sequence>
<proteinExistence type="predicted"/>
<dbReference type="EMBL" id="BMAW01100551">
    <property type="protein sequence ID" value="GFS95532.1"/>
    <property type="molecule type" value="Genomic_DNA"/>
</dbReference>
<organism evidence="1 2">
    <name type="scientific">Nephila pilipes</name>
    <name type="common">Giant wood spider</name>
    <name type="synonym">Nephila maculata</name>
    <dbReference type="NCBI Taxonomy" id="299642"/>
    <lineage>
        <taxon>Eukaryota</taxon>
        <taxon>Metazoa</taxon>
        <taxon>Ecdysozoa</taxon>
        <taxon>Arthropoda</taxon>
        <taxon>Chelicerata</taxon>
        <taxon>Arachnida</taxon>
        <taxon>Araneae</taxon>
        <taxon>Araneomorphae</taxon>
        <taxon>Entelegynae</taxon>
        <taxon>Araneoidea</taxon>
        <taxon>Nephilidae</taxon>
        <taxon>Nephila</taxon>
    </lineage>
</organism>
<name>A0A8X6N5U7_NEPPI</name>
<comment type="caution">
    <text evidence="1">The sequence shown here is derived from an EMBL/GenBank/DDBJ whole genome shotgun (WGS) entry which is preliminary data.</text>
</comment>
<evidence type="ECO:0000313" key="1">
    <source>
        <dbReference type="EMBL" id="GFS95532.1"/>
    </source>
</evidence>
<gene>
    <name evidence="1" type="ORF">NPIL_412811</name>
</gene>
<evidence type="ECO:0000313" key="2">
    <source>
        <dbReference type="Proteomes" id="UP000887013"/>
    </source>
</evidence>
<dbReference type="Proteomes" id="UP000887013">
    <property type="component" value="Unassembled WGS sequence"/>
</dbReference>
<keyword evidence="2" id="KW-1185">Reference proteome</keyword>
<dbReference type="AlphaFoldDB" id="A0A8X6N5U7"/>
<reference evidence="1" key="1">
    <citation type="submission" date="2020-08" db="EMBL/GenBank/DDBJ databases">
        <title>Multicomponent nature underlies the extraordinary mechanical properties of spider dragline silk.</title>
        <authorList>
            <person name="Kono N."/>
            <person name="Nakamura H."/>
            <person name="Mori M."/>
            <person name="Yoshida Y."/>
            <person name="Ohtoshi R."/>
            <person name="Malay A.D."/>
            <person name="Moran D.A.P."/>
            <person name="Tomita M."/>
            <person name="Numata K."/>
            <person name="Arakawa K."/>
        </authorList>
    </citation>
    <scope>NUCLEOTIDE SEQUENCE</scope>
</reference>
<protein>
    <submittedName>
        <fullName evidence="1">Uncharacterized protein</fullName>
    </submittedName>
</protein>
<accession>A0A8X6N5U7</accession>
<dbReference type="OrthoDB" id="6460780at2759"/>